<feature type="transmembrane region" description="Helical" evidence="1">
    <location>
        <begin position="108"/>
        <end position="127"/>
    </location>
</feature>
<dbReference type="AlphaFoldDB" id="A0A6N7IZ59"/>
<evidence type="ECO:0000256" key="1">
    <source>
        <dbReference type="SAM" id="Phobius"/>
    </source>
</evidence>
<evidence type="ECO:0008006" key="4">
    <source>
        <dbReference type="Google" id="ProtNLM"/>
    </source>
</evidence>
<keyword evidence="1" id="KW-1133">Transmembrane helix</keyword>
<protein>
    <recommendedName>
        <fullName evidence="4">5-bromo-4-chloroindolyl phosphate hydrolysis protein</fullName>
    </recommendedName>
</protein>
<dbReference type="EMBL" id="VOGC01000006">
    <property type="protein sequence ID" value="MQN01628.1"/>
    <property type="molecule type" value="Genomic_DNA"/>
</dbReference>
<sequence>MGIFDRLGQAANDMVGRINHSIETGDFSYLSYDLGQELSDMERDLADQALDAGRRAADAGRRTADAAKRTADAAKNSFRSKFHVQDKETETAFTKKDTIASENSGREAFYLLIMVMCIMFALGFAGAAFGKNLLYLIGTAVSAAVFFAFVKPLKKAVNITRLHKVFLKYKDIVGRDEYITIDELMIRTRESREQVLSDIRDLMSNGFLPGAVLDEDETVLILSENAYRYYVNYEREHASEKAAKKAEEAEEAAASENLSEEAKKVIEQGEQYIEDFHHLNEIIPDQSMSEKLDKLENITKRIFSAVKKKPETAPHLRKLLDYYLPTTKKLVQTYASAQNQPDTENISQMKSEIESSLDLINAACEKILDQMFMDDAWDVSSDVDVMKQMMKQDGLVDDDK</sequence>
<dbReference type="Pfam" id="PF10112">
    <property type="entry name" value="Halogen_Hydrol"/>
    <property type="match status" value="1"/>
</dbReference>
<keyword evidence="1" id="KW-0472">Membrane</keyword>
<accession>A0A6N7IZ59</accession>
<keyword evidence="1" id="KW-0812">Transmembrane</keyword>
<evidence type="ECO:0000313" key="3">
    <source>
        <dbReference type="Proteomes" id="UP000460257"/>
    </source>
</evidence>
<keyword evidence="3" id="KW-1185">Reference proteome</keyword>
<evidence type="ECO:0000313" key="2">
    <source>
        <dbReference type="EMBL" id="MQN01628.1"/>
    </source>
</evidence>
<reference evidence="2" key="1">
    <citation type="journal article" date="2020" name="Appl. Environ. Microbiol.">
        <title>Medium-Chain Fatty Acid Synthesis by 'Candidatus Weimeria bifida' gen. nov., sp. nov., and 'Candidatus Pseudoramibacter fermentans' sp. nov.</title>
        <authorList>
            <person name="Scarborough M.J."/>
            <person name="Myers K.S."/>
            <person name="Donohue T.J."/>
            <person name="Noguera D.R."/>
        </authorList>
    </citation>
    <scope>NUCLEOTIDE SEQUENCE</scope>
    <source>
        <strain evidence="2">LCO1.1</strain>
    </source>
</reference>
<comment type="caution">
    <text evidence="2">The sequence shown here is derived from an EMBL/GenBank/DDBJ whole genome shotgun (WGS) entry which is preliminary data.</text>
</comment>
<gene>
    <name evidence="2" type="ORF">FRC54_06870</name>
</gene>
<name>A0A6N7IZ59_9FIRM</name>
<proteinExistence type="predicted"/>
<organism evidence="2 3">
    <name type="scientific">Candidatus Weimeria bifida</name>
    <dbReference type="NCBI Taxonomy" id="2599074"/>
    <lineage>
        <taxon>Bacteria</taxon>
        <taxon>Bacillati</taxon>
        <taxon>Bacillota</taxon>
        <taxon>Clostridia</taxon>
        <taxon>Lachnospirales</taxon>
        <taxon>Lachnospiraceae</taxon>
        <taxon>Candidatus Weimeria</taxon>
    </lineage>
</organism>
<dbReference type="Proteomes" id="UP000460257">
    <property type="component" value="Unassembled WGS sequence"/>
</dbReference>
<dbReference type="InterPro" id="IPR018770">
    <property type="entry name" value="ChloroindolylP_hydrolase"/>
</dbReference>
<feature type="transmembrane region" description="Helical" evidence="1">
    <location>
        <begin position="133"/>
        <end position="150"/>
    </location>
</feature>